<reference evidence="3 4" key="1">
    <citation type="submission" date="2024-05" db="EMBL/GenBank/DDBJ databases">
        <title>Haplotype-resolved chromosome-level genome assembly of Huyou (Citrus changshanensis).</title>
        <authorList>
            <person name="Miao C."/>
            <person name="Chen W."/>
            <person name="Wu Y."/>
            <person name="Wang L."/>
            <person name="Zhao S."/>
            <person name="Grierson D."/>
            <person name="Xu C."/>
            <person name="Chen K."/>
        </authorList>
    </citation>
    <scope>NUCLEOTIDE SEQUENCE [LARGE SCALE GENOMIC DNA]</scope>
    <source>
        <strain evidence="3">01-14</strain>
        <tissue evidence="3">Leaf</tissue>
    </source>
</reference>
<accession>A0AAP0LKN0</accession>
<name>A0AAP0LKN0_9ROSI</name>
<dbReference type="FunFam" id="2.40.128.330:FF:000001">
    <property type="entry name" value="Magnesium transporter MRS2-1"/>
    <property type="match status" value="1"/>
</dbReference>
<evidence type="ECO:0000256" key="2">
    <source>
        <dbReference type="SAM" id="MobiDB-lite"/>
    </source>
</evidence>
<feature type="compositionally biased region" description="Basic and acidic residues" evidence="2">
    <location>
        <begin position="180"/>
        <end position="192"/>
    </location>
</feature>
<evidence type="ECO:0008006" key="5">
    <source>
        <dbReference type="Google" id="ProtNLM"/>
    </source>
</evidence>
<dbReference type="GO" id="GO:0015095">
    <property type="term" value="F:magnesium ion transmembrane transporter activity"/>
    <property type="evidence" value="ECO:0007669"/>
    <property type="project" value="TreeGrafter"/>
</dbReference>
<dbReference type="AlphaFoldDB" id="A0AAP0LKN0"/>
<evidence type="ECO:0000256" key="1">
    <source>
        <dbReference type="ARBA" id="ARBA00007535"/>
    </source>
</evidence>
<protein>
    <recommendedName>
        <fullName evidence="5">Magnesium transporter</fullName>
    </recommendedName>
</protein>
<comment type="similarity">
    <text evidence="1">Belongs to the CorA metal ion transporter (MIT) (TC 1.A.35.5) family.</text>
</comment>
<dbReference type="Pfam" id="PF22099">
    <property type="entry name" value="MRS2-like"/>
    <property type="match status" value="1"/>
</dbReference>
<dbReference type="Gene3D" id="2.40.128.330">
    <property type="match status" value="1"/>
</dbReference>
<dbReference type="InterPro" id="IPR039204">
    <property type="entry name" value="MRS2-like"/>
</dbReference>
<feature type="region of interest" description="Disordered" evidence="2">
    <location>
        <begin position="158"/>
        <end position="192"/>
    </location>
</feature>
<dbReference type="Proteomes" id="UP001428341">
    <property type="component" value="Unassembled WGS sequence"/>
</dbReference>
<comment type="caution">
    <text evidence="3">The sequence shown here is derived from an EMBL/GenBank/DDBJ whole genome shotgun (WGS) entry which is preliminary data.</text>
</comment>
<organism evidence="3 4">
    <name type="scientific">Citrus x changshan-huyou</name>
    <dbReference type="NCBI Taxonomy" id="2935761"/>
    <lineage>
        <taxon>Eukaryota</taxon>
        <taxon>Viridiplantae</taxon>
        <taxon>Streptophyta</taxon>
        <taxon>Embryophyta</taxon>
        <taxon>Tracheophyta</taxon>
        <taxon>Spermatophyta</taxon>
        <taxon>Magnoliopsida</taxon>
        <taxon>eudicotyledons</taxon>
        <taxon>Gunneridae</taxon>
        <taxon>Pentapetalae</taxon>
        <taxon>rosids</taxon>
        <taxon>malvids</taxon>
        <taxon>Sapindales</taxon>
        <taxon>Rutaceae</taxon>
        <taxon>Aurantioideae</taxon>
        <taxon>Citrus</taxon>
    </lineage>
</organism>
<dbReference type="PANTHER" id="PTHR13890">
    <property type="entry name" value="RNA SPLICING PROTEIN MRS2, MITOCHONDRIAL"/>
    <property type="match status" value="1"/>
</dbReference>
<feature type="region of interest" description="Disordered" evidence="2">
    <location>
        <begin position="1"/>
        <end position="28"/>
    </location>
</feature>
<dbReference type="PANTHER" id="PTHR13890:SF35">
    <property type="entry name" value="MAGNESIUM TRANSPORTER MRS2-3"/>
    <property type="match status" value="1"/>
</dbReference>
<dbReference type="Gene3D" id="1.20.58.340">
    <property type="entry name" value="Magnesium transport protein CorA, transmembrane region"/>
    <property type="match status" value="2"/>
</dbReference>
<keyword evidence="4" id="KW-1185">Reference proteome</keyword>
<sequence length="383" mass="43056">MRNHHPSLSKPDDDPDPNRPPTANLTLSAGVGLRKKAAGVRPWLLLDSTGQAQVVEAGKHAIMRRTGLPARDLRILDPLLSYPSTVLGRERAIVINLEHIKAIITAQEVLLMNSRDPSVVPFVEELQIRILCHYQATKAQEINGEDSNWTNLYDLEAPQSRTSSPRNFSGGFPQFEDENEERKEDGKQSLENRDGSKVLPFEFVALEACLEAACSCLENEVRDELEHLLDDEDMAEMYLTEKLMQQLENSSTASINERDDMDDEVLQSNMNNGTTAEISLEATGGSTSYKADFQNTDNIHDNLFTQNLHSRASHGTRTCTTHSAISKHLDVEELEMLLEAYFVQIDGTLNKLSTVEQDLSVSMPFGLDLEYYNYNKRLEFVNQ</sequence>
<gene>
    <name evidence="3" type="ORF">WN944_028612</name>
</gene>
<evidence type="ECO:0000313" key="3">
    <source>
        <dbReference type="EMBL" id="KAK9176595.1"/>
    </source>
</evidence>
<dbReference type="EMBL" id="JBCGBO010000025">
    <property type="protein sequence ID" value="KAK9176595.1"/>
    <property type="molecule type" value="Genomic_DNA"/>
</dbReference>
<proteinExistence type="inferred from homology"/>
<evidence type="ECO:0000313" key="4">
    <source>
        <dbReference type="Proteomes" id="UP001428341"/>
    </source>
</evidence>